<evidence type="ECO:0000256" key="3">
    <source>
        <dbReference type="ARBA" id="ARBA00023163"/>
    </source>
</evidence>
<reference evidence="5 6" key="1">
    <citation type="submission" date="2017-04" db="EMBL/GenBank/DDBJ databases">
        <authorList>
            <person name="Afonso C.L."/>
            <person name="Miller P.J."/>
            <person name="Scott M.A."/>
            <person name="Spackman E."/>
            <person name="Goraichik I."/>
            <person name="Dimitrov K.M."/>
            <person name="Suarez D.L."/>
            <person name="Swayne D.E."/>
        </authorList>
    </citation>
    <scope>NUCLEOTIDE SEQUENCE [LARGE SCALE GENOMIC DNA]</scope>
    <source>
        <strain evidence="5 6">11</strain>
    </source>
</reference>
<dbReference type="RefSeq" id="WP_085498579.1">
    <property type="nucleotide sequence ID" value="NZ_FXAZ01000009.1"/>
</dbReference>
<dbReference type="InterPro" id="IPR018062">
    <property type="entry name" value="HTH_AraC-typ_CS"/>
</dbReference>
<sequence length="533" mass="61911">MTYKVMLIDDDVPMLKLLQQMIDWEQLQLKIVAATYSSVKAVHLFQQTAPDIVITDIGLPQTNGIELVKQFLCIKPELRAIFLTCHEDFNYATQALKLQADDYLIKDQLTPEQLQQSLLKSLRLLQQQSSSVSVQPSSYNQQLFKQGLIQRVLDETNVDEMLKYASSIGVNWNHPWFMLSHVHVQYASYDEHYLQQSLSLIYYAIHNIAEELAKTYEGITPFLREQHLVIVYNYNVNLADNNVLNFNSYLLTLKERVAKFMRLNVVSVTITDKLQLKQLSACYHSLLRHKYEFYVGESMVIDDRQQGMRPTWQPLLEGELDHYKLELRQALDRHDVDGIQHVLANMERSFRERPVEPHVLMHELQVCLRELAIAASIRIDEAEAIYDYMEQARTLADVLKLAERLLTAIALLNGKQDKQRRDSLAGNNEPKLQQIQCFIEQHLADSVTSIDIANYLYLNPSYFSRYFKRMTGSNFTDYVHQYKVNIASQKLKTSGQTLEQIALALGYSDRTYFSKVFKKYMGVTPSEYKNKYS</sequence>
<evidence type="ECO:0000256" key="2">
    <source>
        <dbReference type="ARBA" id="ARBA00023125"/>
    </source>
</evidence>
<dbReference type="SMART" id="SM00342">
    <property type="entry name" value="HTH_ARAC"/>
    <property type="match status" value="1"/>
</dbReference>
<dbReference type="GO" id="GO:0000160">
    <property type="term" value="P:phosphorelay signal transduction system"/>
    <property type="evidence" value="ECO:0007669"/>
    <property type="project" value="InterPro"/>
</dbReference>
<dbReference type="GO" id="GO:0043565">
    <property type="term" value="F:sequence-specific DNA binding"/>
    <property type="evidence" value="ECO:0007669"/>
    <property type="project" value="InterPro"/>
</dbReference>
<dbReference type="InterPro" id="IPR011006">
    <property type="entry name" value="CheY-like_superfamily"/>
</dbReference>
<organism evidence="5 6">
    <name type="scientific">Paenibacillus aquistagni</name>
    <dbReference type="NCBI Taxonomy" id="1852522"/>
    <lineage>
        <taxon>Bacteria</taxon>
        <taxon>Bacillati</taxon>
        <taxon>Bacillota</taxon>
        <taxon>Bacilli</taxon>
        <taxon>Bacillales</taxon>
        <taxon>Paenibacillaceae</taxon>
        <taxon>Paenibacillus</taxon>
    </lineage>
</organism>
<keyword evidence="6" id="KW-1185">Reference proteome</keyword>
<evidence type="ECO:0000313" key="5">
    <source>
        <dbReference type="EMBL" id="SMG58367.1"/>
    </source>
</evidence>
<dbReference type="EMBL" id="FXAZ01000009">
    <property type="protein sequence ID" value="SMG58367.1"/>
    <property type="molecule type" value="Genomic_DNA"/>
</dbReference>
<dbReference type="InterPro" id="IPR001789">
    <property type="entry name" value="Sig_transdc_resp-reg_receiver"/>
</dbReference>
<dbReference type="InterPro" id="IPR020449">
    <property type="entry name" value="Tscrpt_reg_AraC-type_HTH"/>
</dbReference>
<gene>
    <name evidence="5" type="ORF">SAMN06295960_4677</name>
</gene>
<dbReference type="AlphaFoldDB" id="A0A1X7LY47"/>
<dbReference type="GO" id="GO:0003700">
    <property type="term" value="F:DNA-binding transcription factor activity"/>
    <property type="evidence" value="ECO:0007669"/>
    <property type="project" value="InterPro"/>
</dbReference>
<dbReference type="Gene3D" id="1.10.10.60">
    <property type="entry name" value="Homeodomain-like"/>
    <property type="match status" value="2"/>
</dbReference>
<dbReference type="Pfam" id="PF00072">
    <property type="entry name" value="Response_reg"/>
    <property type="match status" value="1"/>
</dbReference>
<proteinExistence type="predicted"/>
<dbReference type="STRING" id="1852522.SAMN06295960_4677"/>
<dbReference type="PROSITE" id="PS50110">
    <property type="entry name" value="RESPONSE_REGULATORY"/>
    <property type="match status" value="1"/>
</dbReference>
<dbReference type="SUPFAM" id="SSF46689">
    <property type="entry name" value="Homeodomain-like"/>
    <property type="match status" value="2"/>
</dbReference>
<keyword evidence="4" id="KW-0597">Phosphoprotein</keyword>
<dbReference type="PROSITE" id="PS01124">
    <property type="entry name" value="HTH_ARAC_FAMILY_2"/>
    <property type="match status" value="1"/>
</dbReference>
<dbReference type="PROSITE" id="PS00041">
    <property type="entry name" value="HTH_ARAC_FAMILY_1"/>
    <property type="match status" value="1"/>
</dbReference>
<dbReference type="PANTHER" id="PTHR43280">
    <property type="entry name" value="ARAC-FAMILY TRANSCRIPTIONAL REGULATOR"/>
    <property type="match status" value="1"/>
</dbReference>
<name>A0A1X7LY47_9BACL</name>
<accession>A0A1X7LY47</accession>
<dbReference type="PANTHER" id="PTHR43280:SF28">
    <property type="entry name" value="HTH-TYPE TRANSCRIPTIONAL ACTIVATOR RHAS"/>
    <property type="match status" value="1"/>
</dbReference>
<dbReference type="InterPro" id="IPR009057">
    <property type="entry name" value="Homeodomain-like_sf"/>
</dbReference>
<dbReference type="SUPFAM" id="SSF52172">
    <property type="entry name" value="CheY-like"/>
    <property type="match status" value="1"/>
</dbReference>
<feature type="modified residue" description="4-aspartylphosphate" evidence="4">
    <location>
        <position position="56"/>
    </location>
</feature>
<dbReference type="Pfam" id="PF12833">
    <property type="entry name" value="HTH_18"/>
    <property type="match status" value="1"/>
</dbReference>
<dbReference type="OrthoDB" id="342399at2"/>
<keyword evidence="3" id="KW-0804">Transcription</keyword>
<dbReference type="Proteomes" id="UP000193834">
    <property type="component" value="Unassembled WGS sequence"/>
</dbReference>
<evidence type="ECO:0000256" key="1">
    <source>
        <dbReference type="ARBA" id="ARBA00023015"/>
    </source>
</evidence>
<keyword evidence="1" id="KW-0805">Transcription regulation</keyword>
<evidence type="ECO:0000256" key="4">
    <source>
        <dbReference type="PROSITE-ProRule" id="PRU00169"/>
    </source>
</evidence>
<dbReference type="PRINTS" id="PR00032">
    <property type="entry name" value="HTHARAC"/>
</dbReference>
<dbReference type="Gene3D" id="3.40.50.2300">
    <property type="match status" value="1"/>
</dbReference>
<keyword evidence="2" id="KW-0238">DNA-binding</keyword>
<dbReference type="CDD" id="cd17536">
    <property type="entry name" value="REC_YesN-like"/>
    <property type="match status" value="1"/>
</dbReference>
<dbReference type="SMART" id="SM00448">
    <property type="entry name" value="REC"/>
    <property type="match status" value="1"/>
</dbReference>
<dbReference type="InterPro" id="IPR018060">
    <property type="entry name" value="HTH_AraC"/>
</dbReference>
<protein>
    <submittedName>
        <fullName evidence="5">Two-component system, response regulator YesN</fullName>
    </submittedName>
</protein>
<evidence type="ECO:0000313" key="6">
    <source>
        <dbReference type="Proteomes" id="UP000193834"/>
    </source>
</evidence>